<reference evidence="4" key="1">
    <citation type="journal article" date="2021" name="Nat. Commun.">
        <title>Genetic determinants of endophytism in the Arabidopsis root mycobiome.</title>
        <authorList>
            <person name="Mesny F."/>
            <person name="Miyauchi S."/>
            <person name="Thiergart T."/>
            <person name="Pickel B."/>
            <person name="Atanasova L."/>
            <person name="Karlsson M."/>
            <person name="Huettel B."/>
            <person name="Barry K.W."/>
            <person name="Haridas S."/>
            <person name="Chen C."/>
            <person name="Bauer D."/>
            <person name="Andreopoulos W."/>
            <person name="Pangilinan J."/>
            <person name="LaButti K."/>
            <person name="Riley R."/>
            <person name="Lipzen A."/>
            <person name="Clum A."/>
            <person name="Drula E."/>
            <person name="Henrissat B."/>
            <person name="Kohler A."/>
            <person name="Grigoriev I.V."/>
            <person name="Martin F.M."/>
            <person name="Hacquard S."/>
        </authorList>
    </citation>
    <scope>NUCLEOTIDE SEQUENCE</scope>
    <source>
        <strain evidence="4">MPI-SDFR-AT-0073</strain>
    </source>
</reference>
<dbReference type="PANTHER" id="PTHR35273">
    <property type="entry name" value="ALPHA-1,4 POLYGALACTOSAMINIDASE, PUTATIVE (AFU_ORTHOLOGUE AFUA_3G07890)-RELATED"/>
    <property type="match status" value="1"/>
</dbReference>
<dbReference type="GO" id="GO:0004557">
    <property type="term" value="F:alpha-galactosidase activity"/>
    <property type="evidence" value="ECO:0007669"/>
    <property type="project" value="UniProtKB-EC"/>
</dbReference>
<evidence type="ECO:0000259" key="3">
    <source>
        <dbReference type="Pfam" id="PF03537"/>
    </source>
</evidence>
<dbReference type="Proteomes" id="UP000758603">
    <property type="component" value="Unassembled WGS sequence"/>
</dbReference>
<keyword evidence="4" id="KW-0378">Hydrolase</keyword>
<evidence type="ECO:0000256" key="1">
    <source>
        <dbReference type="ARBA" id="ARBA00001255"/>
    </source>
</evidence>
<dbReference type="EC" id="3.2.1.22" evidence="2"/>
<sequence length="321" mass="34016">MWAGKPYTAISLLAGVGLGSPSIRGNGLTARATTIPQGAKWQIEIHDPIDFSGSGAIEPADAKVWTLDLWEAIGEDDDGKTAIQKLREHNGDDILIVCYFNGGGVQIWDDDFNSFSGYTYGGIGDWEGEYYVDVSAQTVVDLMVARISKGIAAGCDGFDPDNVDAFSQELTSKDGETKLDESAYVTFLGELAKPIHEAGKLLGQKNAGELTEGLLAGGITDFAVLESCLEYDFCTDFEEAYAQQGKPVLQIEYPASVQASTDDDDTVCPVSPASDADYESVCGSPFGGFSTVIKQDGGACGLNGFVQYCDGQGVVVTPTES</sequence>
<comment type="caution">
    <text evidence="4">The sequence shown here is derived from an EMBL/GenBank/DDBJ whole genome shotgun (WGS) entry which is preliminary data.</text>
</comment>
<dbReference type="EMBL" id="JAGPXC010000001">
    <property type="protein sequence ID" value="KAH6660102.1"/>
    <property type="molecule type" value="Genomic_DNA"/>
</dbReference>
<dbReference type="InterPro" id="IPR013785">
    <property type="entry name" value="Aldolase_TIM"/>
</dbReference>
<keyword evidence="5" id="KW-1185">Reference proteome</keyword>
<comment type="catalytic activity">
    <reaction evidence="1">
        <text>Hydrolysis of terminal, non-reducing alpha-D-galactose residues in alpha-D-galactosides, including galactose oligosaccharides, galactomannans and galactolipids.</text>
        <dbReference type="EC" id="3.2.1.22"/>
    </reaction>
</comment>
<organism evidence="4 5">
    <name type="scientific">Truncatella angustata</name>
    <dbReference type="NCBI Taxonomy" id="152316"/>
    <lineage>
        <taxon>Eukaryota</taxon>
        <taxon>Fungi</taxon>
        <taxon>Dikarya</taxon>
        <taxon>Ascomycota</taxon>
        <taxon>Pezizomycotina</taxon>
        <taxon>Sordariomycetes</taxon>
        <taxon>Xylariomycetidae</taxon>
        <taxon>Amphisphaeriales</taxon>
        <taxon>Sporocadaceae</taxon>
        <taxon>Truncatella</taxon>
    </lineage>
</organism>
<dbReference type="RefSeq" id="XP_045964233.1">
    <property type="nucleotide sequence ID" value="XM_046096695.1"/>
</dbReference>
<dbReference type="InterPro" id="IPR004352">
    <property type="entry name" value="GH114_TIM-barrel"/>
</dbReference>
<proteinExistence type="predicted"/>
<name>A0A9P8UXD8_9PEZI</name>
<accession>A0A9P8UXD8</accession>
<dbReference type="Pfam" id="PF03537">
    <property type="entry name" value="Glyco_hydro_114"/>
    <property type="match status" value="1"/>
</dbReference>
<dbReference type="InterPro" id="IPR017853">
    <property type="entry name" value="GH"/>
</dbReference>
<dbReference type="OrthoDB" id="2108802at2759"/>
<dbReference type="AlphaFoldDB" id="A0A9P8UXD8"/>
<evidence type="ECO:0000313" key="4">
    <source>
        <dbReference type="EMBL" id="KAH6660102.1"/>
    </source>
</evidence>
<dbReference type="SUPFAM" id="SSF51445">
    <property type="entry name" value="(Trans)glycosidases"/>
    <property type="match status" value="1"/>
</dbReference>
<evidence type="ECO:0000256" key="2">
    <source>
        <dbReference type="ARBA" id="ARBA00012755"/>
    </source>
</evidence>
<feature type="domain" description="Glycoside-hydrolase family GH114 TIM-barrel" evidence="3">
    <location>
        <begin position="40"/>
        <end position="277"/>
    </location>
</feature>
<dbReference type="PANTHER" id="PTHR35273:SF2">
    <property type="entry name" value="ALPHA-GALACTOSIDASE"/>
    <property type="match status" value="1"/>
</dbReference>
<protein>
    <recommendedName>
        <fullName evidence="2">alpha-galactosidase</fullName>
        <ecNumber evidence="2">3.2.1.22</ecNumber>
    </recommendedName>
</protein>
<dbReference type="Gene3D" id="3.20.20.70">
    <property type="entry name" value="Aldolase class I"/>
    <property type="match status" value="1"/>
</dbReference>
<gene>
    <name evidence="4" type="ORF">BKA67DRAFT_40134</name>
</gene>
<dbReference type="GeneID" id="70125587"/>
<evidence type="ECO:0000313" key="5">
    <source>
        <dbReference type="Proteomes" id="UP000758603"/>
    </source>
</evidence>